<keyword evidence="1" id="KW-1133">Transmembrane helix</keyword>
<feature type="transmembrane region" description="Helical" evidence="1">
    <location>
        <begin position="47"/>
        <end position="64"/>
    </location>
</feature>
<dbReference type="KEGG" id="splr:C0J00_04165"/>
<keyword evidence="3" id="KW-1185">Reference proteome</keyword>
<dbReference type="EMBL" id="CP025536">
    <property type="protein sequence ID" value="AUW96365.1"/>
    <property type="molecule type" value="Genomic_DNA"/>
</dbReference>
<reference evidence="2 3" key="1">
    <citation type="submission" date="2017-12" db="EMBL/GenBank/DDBJ databases">
        <authorList>
            <person name="Hurst M.R.H."/>
        </authorList>
    </citation>
    <scope>NUCLEOTIDE SEQUENCE [LARGE SCALE GENOMIC DNA]</scope>
    <source>
        <strain evidence="2 3">TH11417</strain>
    </source>
</reference>
<keyword evidence="1" id="KW-0472">Membrane</keyword>
<dbReference type="AlphaFoldDB" id="A0A2L0D3H3"/>
<evidence type="ECO:0000313" key="2">
    <source>
        <dbReference type="EMBL" id="AUW96365.1"/>
    </source>
</evidence>
<accession>A0A2L0D3H3</accession>
<evidence type="ECO:0000256" key="1">
    <source>
        <dbReference type="SAM" id="Phobius"/>
    </source>
</evidence>
<name>A0A2L0D3H3_9STRE</name>
<gene>
    <name evidence="2" type="ORF">C0J00_04165</name>
</gene>
<feature type="transmembrane region" description="Helical" evidence="1">
    <location>
        <begin position="175"/>
        <end position="196"/>
    </location>
</feature>
<organism evidence="2 3">
    <name type="scientific">Streptococcus pluranimalium</name>
    <dbReference type="NCBI Taxonomy" id="82348"/>
    <lineage>
        <taxon>Bacteria</taxon>
        <taxon>Bacillati</taxon>
        <taxon>Bacillota</taxon>
        <taxon>Bacilli</taxon>
        <taxon>Lactobacillales</taxon>
        <taxon>Streptococcaceae</taxon>
        <taxon>Streptococcus</taxon>
    </lineage>
</organism>
<keyword evidence="1" id="KW-0812">Transmembrane</keyword>
<protein>
    <submittedName>
        <fullName evidence="2">Uncharacterized protein</fullName>
    </submittedName>
</protein>
<feature type="transmembrane region" description="Helical" evidence="1">
    <location>
        <begin position="141"/>
        <end position="163"/>
    </location>
</feature>
<sequence>MNNKMIYIGPSEKGTVYYDKSGQRAVIGKRSVVHSPVNKKKNKFNKVIFLMALCSFLALLFKFAPPSRAFSGVYTVETLIYLLIFWIPISPALIYITHMALYQHINETELATREMFEEAILNNKYIVEKSFSLPATKLDFIGAYFVPVIMLFTGIGCIFMIYMSLDRGYIIGRSIGSEILGFSTISVLPGVTWIMWFENNPAIWLHLVSKYQKGKLPIHFAEESKGEINDN</sequence>
<dbReference type="Proteomes" id="UP000238956">
    <property type="component" value="Chromosome"/>
</dbReference>
<dbReference type="GeneID" id="98393101"/>
<proteinExistence type="predicted"/>
<dbReference type="RefSeq" id="WP_104967696.1">
    <property type="nucleotide sequence ID" value="NZ_CP025536.1"/>
</dbReference>
<evidence type="ECO:0000313" key="3">
    <source>
        <dbReference type="Proteomes" id="UP000238956"/>
    </source>
</evidence>
<feature type="transmembrane region" description="Helical" evidence="1">
    <location>
        <begin position="76"/>
        <end position="96"/>
    </location>
</feature>
<reference evidence="2 3" key="2">
    <citation type="submission" date="2018-02" db="EMBL/GenBank/DDBJ databases">
        <title>Whole genome sequencing analysis of Streptococcus pluranimalium isolated from cattle infected mastitis in China.</title>
        <authorList>
            <person name="Zhang J.-R."/>
            <person name="Hu G.-Z."/>
        </authorList>
    </citation>
    <scope>NUCLEOTIDE SEQUENCE [LARGE SCALE GENOMIC DNA]</scope>
    <source>
        <strain evidence="2 3">TH11417</strain>
    </source>
</reference>